<evidence type="ECO:0000313" key="2">
    <source>
        <dbReference type="EMBL" id="TNN29395.1"/>
    </source>
</evidence>
<accession>A0A4Z2EKX3</accession>
<comment type="caution">
    <text evidence="2">The sequence shown here is derived from an EMBL/GenBank/DDBJ whole genome shotgun (WGS) entry which is preliminary data.</text>
</comment>
<feature type="region of interest" description="Disordered" evidence="1">
    <location>
        <begin position="1"/>
        <end position="26"/>
    </location>
</feature>
<dbReference type="EMBL" id="SRLO01005712">
    <property type="protein sequence ID" value="TNN29395.1"/>
    <property type="molecule type" value="Genomic_DNA"/>
</dbReference>
<keyword evidence="3" id="KW-1185">Reference proteome</keyword>
<proteinExistence type="predicted"/>
<evidence type="ECO:0000256" key="1">
    <source>
        <dbReference type="SAM" id="MobiDB-lite"/>
    </source>
</evidence>
<gene>
    <name evidence="2" type="ORF">EYF80_060456</name>
</gene>
<sequence>MACDELLMGGLAESRSEGQAADAQKADVGRGLESMCNCSELLAVCLTEPIERRAGTTDPLAYESESGERTR</sequence>
<organism evidence="2 3">
    <name type="scientific">Liparis tanakae</name>
    <name type="common">Tanaka's snailfish</name>
    <dbReference type="NCBI Taxonomy" id="230148"/>
    <lineage>
        <taxon>Eukaryota</taxon>
        <taxon>Metazoa</taxon>
        <taxon>Chordata</taxon>
        <taxon>Craniata</taxon>
        <taxon>Vertebrata</taxon>
        <taxon>Euteleostomi</taxon>
        <taxon>Actinopterygii</taxon>
        <taxon>Neopterygii</taxon>
        <taxon>Teleostei</taxon>
        <taxon>Neoteleostei</taxon>
        <taxon>Acanthomorphata</taxon>
        <taxon>Eupercaria</taxon>
        <taxon>Perciformes</taxon>
        <taxon>Cottioidei</taxon>
        <taxon>Cottales</taxon>
        <taxon>Liparidae</taxon>
        <taxon>Liparis</taxon>
    </lineage>
</organism>
<dbReference type="AlphaFoldDB" id="A0A4Z2EKX3"/>
<protein>
    <submittedName>
        <fullName evidence="2">Uncharacterized protein</fullName>
    </submittedName>
</protein>
<name>A0A4Z2EKX3_9TELE</name>
<evidence type="ECO:0000313" key="3">
    <source>
        <dbReference type="Proteomes" id="UP000314294"/>
    </source>
</evidence>
<reference evidence="2 3" key="1">
    <citation type="submission" date="2019-03" db="EMBL/GenBank/DDBJ databases">
        <title>First draft genome of Liparis tanakae, snailfish: a comprehensive survey of snailfish specific genes.</title>
        <authorList>
            <person name="Kim W."/>
            <person name="Song I."/>
            <person name="Jeong J.-H."/>
            <person name="Kim D."/>
            <person name="Kim S."/>
            <person name="Ryu S."/>
            <person name="Song J.Y."/>
            <person name="Lee S.K."/>
        </authorList>
    </citation>
    <scope>NUCLEOTIDE SEQUENCE [LARGE SCALE GENOMIC DNA]</scope>
    <source>
        <tissue evidence="2">Muscle</tissue>
    </source>
</reference>
<dbReference type="Proteomes" id="UP000314294">
    <property type="component" value="Unassembled WGS sequence"/>
</dbReference>